<feature type="transmembrane region" description="Helical" evidence="9">
    <location>
        <begin position="853"/>
        <end position="874"/>
    </location>
</feature>
<accession>A0A8S1D9H9</accession>
<feature type="transmembrane region" description="Helical" evidence="9">
    <location>
        <begin position="1150"/>
        <end position="1168"/>
    </location>
</feature>
<comment type="caution">
    <text evidence="10">The sequence shown here is derived from an EMBL/GenBank/DDBJ whole genome shotgun (WGS) entry which is preliminary data.</text>
</comment>
<keyword evidence="6 9" id="KW-0472">Membrane</keyword>
<evidence type="ECO:0000313" key="10">
    <source>
        <dbReference type="EMBL" id="CAB3376979.1"/>
    </source>
</evidence>
<evidence type="ECO:0008006" key="12">
    <source>
        <dbReference type="Google" id="ProtNLM"/>
    </source>
</evidence>
<feature type="transmembrane region" description="Helical" evidence="9">
    <location>
        <begin position="1218"/>
        <end position="1241"/>
    </location>
</feature>
<feature type="region of interest" description="Disordered" evidence="8">
    <location>
        <begin position="896"/>
        <end position="919"/>
    </location>
</feature>
<feature type="transmembrane region" description="Helical" evidence="9">
    <location>
        <begin position="1054"/>
        <end position="1071"/>
    </location>
</feature>
<keyword evidence="3 9" id="KW-0812">Transmembrane</keyword>
<keyword evidence="4" id="KW-0732">Signal</keyword>
<evidence type="ECO:0000256" key="9">
    <source>
        <dbReference type="SAM" id="Phobius"/>
    </source>
</evidence>
<evidence type="ECO:0000256" key="4">
    <source>
        <dbReference type="ARBA" id="ARBA00022729"/>
    </source>
</evidence>
<evidence type="ECO:0000256" key="3">
    <source>
        <dbReference type="ARBA" id="ARBA00022692"/>
    </source>
</evidence>
<proteinExistence type="inferred from homology"/>
<dbReference type="GO" id="GO:0005886">
    <property type="term" value="C:plasma membrane"/>
    <property type="evidence" value="ECO:0007669"/>
    <property type="project" value="TreeGrafter"/>
</dbReference>
<name>A0A8S1D9H9_9INSE</name>
<feature type="transmembrane region" description="Helical" evidence="9">
    <location>
        <begin position="1279"/>
        <end position="1299"/>
    </location>
</feature>
<keyword evidence="5 9" id="KW-1133">Transmembrane helix</keyword>
<gene>
    <name evidence="10" type="ORF">CLODIP_2_CD10101</name>
</gene>
<keyword evidence="7" id="KW-0325">Glycoprotein</keyword>
<dbReference type="GO" id="GO:0051033">
    <property type="term" value="F:RNA transmembrane transporter activity"/>
    <property type="evidence" value="ECO:0007669"/>
    <property type="project" value="TreeGrafter"/>
</dbReference>
<dbReference type="GO" id="GO:0005764">
    <property type="term" value="C:lysosome"/>
    <property type="evidence" value="ECO:0007669"/>
    <property type="project" value="TreeGrafter"/>
</dbReference>
<feature type="transmembrane region" description="Helical" evidence="9">
    <location>
        <begin position="1247"/>
        <end position="1267"/>
    </location>
</feature>
<evidence type="ECO:0000256" key="6">
    <source>
        <dbReference type="ARBA" id="ARBA00023136"/>
    </source>
</evidence>
<dbReference type="Pfam" id="PF13965">
    <property type="entry name" value="SID-1_RNA_chan"/>
    <property type="match status" value="1"/>
</dbReference>
<sequence length="1366" mass="153713">MCKMLESLRPELQAEFTAFLCGLGCQNWRFFVEKMLMDVSVHIIRQNKCNEKQYVEIGSLTLAALLVKQLDNHRTDAEHTSEKYVALVCKLEQMRSINFSRLSNFVVEQISNKIFNSKQVNCAKLVYLSTALNKKNGDLKSFAWLLLLLLLKKASFVAMTAVSTWPEGMQQLPRPLASAVDPFLSNKDLLKSLALPSLIGSYLVSTMTSDAWLETHFMQTLMPALRGQHASMAMHAIAVALLFRATTFFQSGGANAKVVFFNKLLSQVTGLNNWPLEKLAIRLAKQLLPKKAFKIHMEKGAKQVITIGQPGENFVFKISPSSSDAAGPLSLCYAPLSLPATFARDFESMMLEQKNTFSSVMSMGGSPSCSTHTSHCQPTSSWPPVIAAKRAQEEKKLALPSKPRTDENHAVLITAVSSESESVTKNNPTEVLPKSEDVKQYELVTVILKKLFKPTHGDAHEAAHKLGIIPDDRVLARCLVRFSLEQDFCEWSLLGVVQFASCNDRAPLLELFVLEAASALTLSCPPVQVLRAEALARVVGRFCSERPALQTALLQSSVPLAPVLVQELGLKPLQNDVSPASQSGCKRGAASPPTFVRAPTGKLNNELKEWNGNCQRDIVVVNYDIKKLNVTNPARIHVTKSGNESDPVFVVVRQGRDVVSWDLPYWSMSGQQYNFVARTVCPYMTDSALSVTISSASVHGINVEMHVNVQATYLLTKDRPADTSATPTQPRYFRFEFPPETEVVFVEAVSPNTSCATLFMFKSCSVHQLIEHSNIKESYRQTMTTNGGLMVHRHIYPKGYFYVGFVVHSNDDICSDNDTLTPIDVTPISSPIRVKNITLTIHDITHVESIESLFSLIGFFAVLIAVITLCWLAYTLGGKDCCVNFWTRWLRRRRGDRSVPNSPLTASRDGSERSVADGDTSINQEHGQALDPLSRGANQDNPAQTDSDEVFHEVGVKDMARVKMEKTEEILSKFSNIREMMVSDLCWHNEEALTGVTHLFSWILGVVMIYNGLPVIYMMIVYQLNIHKTGDMDWCYYNFYCAHPLMFFSDFNHIVSNVGYGLLGLFFLVIVKVESWKVKDPECGIPRQFGLYYAMGWSLFAECVCSTCYHICPNRFNFQIDTCFMFVISVVCMLQLYHKRHPSITMHPKNAFALLAVLCIVSWLGELLDDRLWWWFVFAFLHTFVAWYCAFHMYYFGQGSKLRPDMSCRSFEWTRPAHPLRFTFMALFLLLNLGFDIYGLVAVPENFASFLLYILIANLGLGTLLYVIMKAVNREGLSVLPLACLFVSIGFWWVGIYYFKQFSTSWESSPALSRTLNKQCVLLGFFDYHDIWHVCSSLGLFSFFCCLLTIDKNLEHVPRSSVRVLF</sequence>
<feature type="transmembrane region" description="Helical" evidence="9">
    <location>
        <begin position="1091"/>
        <end position="1112"/>
    </location>
</feature>
<feature type="transmembrane region" description="Helical" evidence="9">
    <location>
        <begin position="1118"/>
        <end position="1138"/>
    </location>
</feature>
<evidence type="ECO:0000256" key="8">
    <source>
        <dbReference type="SAM" id="MobiDB-lite"/>
    </source>
</evidence>
<evidence type="ECO:0000256" key="5">
    <source>
        <dbReference type="ARBA" id="ARBA00022989"/>
    </source>
</evidence>
<dbReference type="Proteomes" id="UP000494165">
    <property type="component" value="Unassembled WGS sequence"/>
</dbReference>
<dbReference type="PANTHER" id="PTHR12185">
    <property type="entry name" value="SID1 TRANSMEMBRANE FAMILY MEMEBER"/>
    <property type="match status" value="1"/>
</dbReference>
<feature type="transmembrane region" description="Helical" evidence="9">
    <location>
        <begin position="1174"/>
        <end position="1197"/>
    </location>
</feature>
<dbReference type="OrthoDB" id="416618at2759"/>
<organism evidence="10 11">
    <name type="scientific">Cloeon dipterum</name>
    <dbReference type="NCBI Taxonomy" id="197152"/>
    <lineage>
        <taxon>Eukaryota</taxon>
        <taxon>Metazoa</taxon>
        <taxon>Ecdysozoa</taxon>
        <taxon>Arthropoda</taxon>
        <taxon>Hexapoda</taxon>
        <taxon>Insecta</taxon>
        <taxon>Pterygota</taxon>
        <taxon>Palaeoptera</taxon>
        <taxon>Ephemeroptera</taxon>
        <taxon>Pisciforma</taxon>
        <taxon>Baetidae</taxon>
        <taxon>Cloeon</taxon>
    </lineage>
</organism>
<feature type="transmembrane region" description="Helical" evidence="9">
    <location>
        <begin position="1331"/>
        <end position="1350"/>
    </location>
</feature>
<evidence type="ECO:0000256" key="2">
    <source>
        <dbReference type="ARBA" id="ARBA00006618"/>
    </source>
</evidence>
<evidence type="ECO:0000256" key="7">
    <source>
        <dbReference type="ARBA" id="ARBA00023180"/>
    </source>
</evidence>
<evidence type="ECO:0000256" key="1">
    <source>
        <dbReference type="ARBA" id="ARBA00004141"/>
    </source>
</evidence>
<dbReference type="PANTHER" id="PTHR12185:SF14">
    <property type="entry name" value="CHOLESTEROL UPTAKE PROTEIN 1"/>
    <property type="match status" value="1"/>
</dbReference>
<keyword evidence="11" id="KW-1185">Reference proteome</keyword>
<dbReference type="GO" id="GO:0003725">
    <property type="term" value="F:double-stranded RNA binding"/>
    <property type="evidence" value="ECO:0007669"/>
    <property type="project" value="TreeGrafter"/>
</dbReference>
<protein>
    <recommendedName>
        <fullName evidence="12">SID1 transmembrane family member 1</fullName>
    </recommendedName>
</protein>
<dbReference type="InterPro" id="IPR025958">
    <property type="entry name" value="SID1_TM_fam"/>
</dbReference>
<evidence type="ECO:0000313" key="11">
    <source>
        <dbReference type="Proteomes" id="UP000494165"/>
    </source>
</evidence>
<dbReference type="EMBL" id="CADEPI010000137">
    <property type="protein sequence ID" value="CAB3376979.1"/>
    <property type="molecule type" value="Genomic_DNA"/>
</dbReference>
<reference evidence="10 11" key="1">
    <citation type="submission" date="2020-04" db="EMBL/GenBank/DDBJ databases">
        <authorList>
            <person name="Alioto T."/>
            <person name="Alioto T."/>
            <person name="Gomez Garrido J."/>
        </authorList>
    </citation>
    <scope>NUCLEOTIDE SEQUENCE [LARGE SCALE GENOMIC DNA]</scope>
</reference>
<feature type="transmembrane region" description="Helical" evidence="9">
    <location>
        <begin position="999"/>
        <end position="1022"/>
    </location>
</feature>
<comment type="similarity">
    <text evidence="2">Belongs to the SID1 family.</text>
</comment>
<comment type="subcellular location">
    <subcellularLocation>
        <location evidence="1">Membrane</location>
        <topology evidence="1">Multi-pass membrane protein</topology>
    </subcellularLocation>
</comment>